<keyword evidence="3" id="KW-1185">Reference proteome</keyword>
<dbReference type="InterPro" id="IPR040632">
    <property type="entry name" value="Sulfotransfer_4"/>
</dbReference>
<evidence type="ECO:0000313" key="2">
    <source>
        <dbReference type="EMBL" id="GLC56432.1"/>
    </source>
</evidence>
<evidence type="ECO:0008006" key="4">
    <source>
        <dbReference type="Google" id="ProtNLM"/>
    </source>
</evidence>
<evidence type="ECO:0000313" key="3">
    <source>
        <dbReference type="Proteomes" id="UP001165080"/>
    </source>
</evidence>
<dbReference type="EMBL" id="BRXU01000015">
    <property type="protein sequence ID" value="GLC56432.1"/>
    <property type="molecule type" value="Genomic_DNA"/>
</dbReference>
<evidence type="ECO:0000256" key="1">
    <source>
        <dbReference type="SAM" id="Phobius"/>
    </source>
</evidence>
<keyword evidence="1" id="KW-0472">Membrane</keyword>
<dbReference type="PANTHER" id="PTHR36978:SF4">
    <property type="entry name" value="P-LOOP CONTAINING NUCLEOSIDE TRIPHOSPHATE HYDROLASE PROTEIN"/>
    <property type="match status" value="1"/>
</dbReference>
<dbReference type="InterPro" id="IPR027417">
    <property type="entry name" value="P-loop_NTPase"/>
</dbReference>
<comment type="caution">
    <text evidence="2">The sequence shown here is derived from an EMBL/GenBank/DDBJ whole genome shotgun (WGS) entry which is preliminary data.</text>
</comment>
<dbReference type="SUPFAM" id="SSF52540">
    <property type="entry name" value="P-loop containing nucleoside triphosphate hydrolases"/>
    <property type="match status" value="1"/>
</dbReference>
<dbReference type="PANTHER" id="PTHR36978">
    <property type="entry name" value="P-LOOP CONTAINING NUCLEOTIDE TRIPHOSPHATE HYDROLASE"/>
    <property type="match status" value="1"/>
</dbReference>
<reference evidence="2 3" key="1">
    <citation type="journal article" date="2023" name="Commun. Biol.">
        <title>Reorganization of the ancestral sex-determining regions during the evolution of trioecy in Pleodorina starrii.</title>
        <authorList>
            <person name="Takahashi K."/>
            <person name="Suzuki S."/>
            <person name="Kawai-Toyooka H."/>
            <person name="Yamamoto K."/>
            <person name="Hamaji T."/>
            <person name="Ootsuki R."/>
            <person name="Yamaguchi H."/>
            <person name="Kawachi M."/>
            <person name="Higashiyama T."/>
            <person name="Nozaki H."/>
        </authorList>
    </citation>
    <scope>NUCLEOTIDE SEQUENCE [LARGE SCALE GENOMIC DNA]</scope>
    <source>
        <strain evidence="2 3">NIES-4479</strain>
    </source>
</reference>
<gene>
    <name evidence="2" type="primary">PLEST003810</name>
    <name evidence="2" type="ORF">PLESTB_001104200</name>
</gene>
<dbReference type="Pfam" id="PF17784">
    <property type="entry name" value="Sulfotransfer_4"/>
    <property type="match status" value="1"/>
</dbReference>
<proteinExistence type="predicted"/>
<feature type="transmembrane region" description="Helical" evidence="1">
    <location>
        <begin position="262"/>
        <end position="284"/>
    </location>
</feature>
<keyword evidence="1" id="KW-1133">Transmembrane helix</keyword>
<accession>A0A9W6BQK2</accession>
<protein>
    <recommendedName>
        <fullName evidence="4">Sulfotransferase family protein</fullName>
    </recommendedName>
</protein>
<dbReference type="AlphaFoldDB" id="A0A9W6BQK2"/>
<dbReference type="Proteomes" id="UP001165080">
    <property type="component" value="Unassembled WGS sequence"/>
</dbReference>
<sequence>MRFLLNARDSDLLSARAAARGDADTASARRGSAAAEVEVIGAGFGRTGTASLYAALNTLGYKTHHMAEVVTRPGQAAVWLRAARDRAAGRPIDWRQVLGEGGYTAAVDWPSLAFYRELLAANPRAMVVLTLRDFDKWYDSACGTIFAIRDAMRSIRPPPYLAPLFRQQAEMRDMVEEVVWQGTFSGRFADREHARKVYESHLAEVRRVVPPGRLLEFRVQDGWAPLCAFLAKPVPERPFPHVNDAADFRRRIDHMRAVSRRLAALFAISNALVVAALAATLLMLVRVAVARGWLCG</sequence>
<dbReference type="Gene3D" id="3.40.50.300">
    <property type="entry name" value="P-loop containing nucleotide triphosphate hydrolases"/>
    <property type="match status" value="1"/>
</dbReference>
<organism evidence="2 3">
    <name type="scientific">Pleodorina starrii</name>
    <dbReference type="NCBI Taxonomy" id="330485"/>
    <lineage>
        <taxon>Eukaryota</taxon>
        <taxon>Viridiplantae</taxon>
        <taxon>Chlorophyta</taxon>
        <taxon>core chlorophytes</taxon>
        <taxon>Chlorophyceae</taxon>
        <taxon>CS clade</taxon>
        <taxon>Chlamydomonadales</taxon>
        <taxon>Volvocaceae</taxon>
        <taxon>Pleodorina</taxon>
    </lineage>
</organism>
<keyword evidence="1" id="KW-0812">Transmembrane</keyword>
<name>A0A9W6BQK2_9CHLO</name>